<organism evidence="1 2">
    <name type="scientific">Prolixibacter bellariivorans</name>
    <dbReference type="NCBI Taxonomy" id="314319"/>
    <lineage>
        <taxon>Bacteria</taxon>
        <taxon>Pseudomonadati</taxon>
        <taxon>Bacteroidota</taxon>
        <taxon>Bacteroidia</taxon>
        <taxon>Marinilabiliales</taxon>
        <taxon>Prolixibacteraceae</taxon>
        <taxon>Prolixibacter</taxon>
    </lineage>
</organism>
<proteinExistence type="predicted"/>
<comment type="caution">
    <text evidence="1">The sequence shown here is derived from an EMBL/GenBank/DDBJ whole genome shotgun (WGS) entry which is preliminary data.</text>
</comment>
<dbReference type="EMBL" id="BLAX01000001">
    <property type="protein sequence ID" value="GET33963.1"/>
    <property type="molecule type" value="Genomic_DNA"/>
</dbReference>
<accession>A0A5M4B2E4</accession>
<dbReference type="AlphaFoldDB" id="A0A5M4B2E4"/>
<protein>
    <submittedName>
        <fullName evidence="1">Uncharacterized protein</fullName>
    </submittedName>
</protein>
<name>A0A5M4B2E4_9BACT</name>
<reference evidence="1 2" key="1">
    <citation type="submission" date="2019-10" db="EMBL/GenBank/DDBJ databases">
        <title>Prolixibacter strains distinguished by the presence of nitrate reductase genes were adept at nitrate-dependent anaerobic corrosion of metallic iron and carbon steel.</title>
        <authorList>
            <person name="Iino T."/>
            <person name="Shono N."/>
            <person name="Ito K."/>
            <person name="Nakamura R."/>
            <person name="Sueoka K."/>
            <person name="Harayama S."/>
            <person name="Ohkuma M."/>
        </authorList>
    </citation>
    <scope>NUCLEOTIDE SEQUENCE [LARGE SCALE GENOMIC DNA]</scope>
    <source>
        <strain evidence="1 2">JCM 13498</strain>
    </source>
</reference>
<evidence type="ECO:0000313" key="1">
    <source>
        <dbReference type="EMBL" id="GET33963.1"/>
    </source>
</evidence>
<gene>
    <name evidence="1" type="ORF">PbJCM13498_28260</name>
</gene>
<keyword evidence="2" id="KW-1185">Reference proteome</keyword>
<dbReference type="Proteomes" id="UP000391834">
    <property type="component" value="Unassembled WGS sequence"/>
</dbReference>
<evidence type="ECO:0000313" key="2">
    <source>
        <dbReference type="Proteomes" id="UP000391834"/>
    </source>
</evidence>
<sequence length="80" mass="8770">MAVAKLNMSPIKPTLMYLGGANLYDITKKALGSVKYPGTCPILTSSLISLQAPVNRDICEVRNISLKLNRINKIPINEEI</sequence>